<evidence type="ECO:0000313" key="7">
    <source>
        <dbReference type="EMBL" id="SHJ89096.1"/>
    </source>
</evidence>
<dbReference type="RefSeq" id="WP_064698089.1">
    <property type="nucleotide sequence ID" value="NZ_BDEO01000001.1"/>
</dbReference>
<dbReference type="Pfam" id="PF00440">
    <property type="entry name" value="TetR_N"/>
    <property type="match status" value="1"/>
</dbReference>
<keyword evidence="4" id="KW-0804">Transcription</keyword>
<dbReference type="InterPro" id="IPR013572">
    <property type="entry name" value="Tscrpt_reg_MAATS_C"/>
</dbReference>
<organism evidence="7 8">
    <name type="scientific">Halomonas caseinilytica</name>
    <dbReference type="NCBI Taxonomy" id="438744"/>
    <lineage>
        <taxon>Bacteria</taxon>
        <taxon>Pseudomonadati</taxon>
        <taxon>Pseudomonadota</taxon>
        <taxon>Gammaproteobacteria</taxon>
        <taxon>Oceanospirillales</taxon>
        <taxon>Halomonadaceae</taxon>
        <taxon>Halomonas</taxon>
    </lineage>
</organism>
<dbReference type="InterPro" id="IPR036271">
    <property type="entry name" value="Tet_transcr_reg_TetR-rel_C_sf"/>
</dbReference>
<dbReference type="Pfam" id="PF08361">
    <property type="entry name" value="TetR_C_2"/>
    <property type="match status" value="1"/>
</dbReference>
<evidence type="ECO:0000256" key="5">
    <source>
        <dbReference type="PROSITE-ProRule" id="PRU00335"/>
    </source>
</evidence>
<reference evidence="8" key="1">
    <citation type="submission" date="2016-11" db="EMBL/GenBank/DDBJ databases">
        <authorList>
            <person name="Varghese N."/>
            <person name="Submissions S."/>
        </authorList>
    </citation>
    <scope>NUCLEOTIDE SEQUENCE [LARGE SCALE GENOMIC DNA]</scope>
    <source>
        <strain evidence="8">ALO Sharm</strain>
    </source>
</reference>
<dbReference type="PROSITE" id="PS50977">
    <property type="entry name" value="HTH_TETR_2"/>
    <property type="match status" value="1"/>
</dbReference>
<dbReference type="PANTHER" id="PTHR30055:SF240">
    <property type="entry name" value="HTH-TYPE TRANSCRIPTIONAL REGULATOR ACRR"/>
    <property type="match status" value="1"/>
</dbReference>
<dbReference type="GO" id="GO:0003700">
    <property type="term" value="F:DNA-binding transcription factor activity"/>
    <property type="evidence" value="ECO:0007669"/>
    <property type="project" value="TreeGrafter"/>
</dbReference>
<dbReference type="SUPFAM" id="SSF48498">
    <property type="entry name" value="Tetracyclin repressor-like, C-terminal domain"/>
    <property type="match status" value="1"/>
</dbReference>
<keyword evidence="2" id="KW-0805">Transcription regulation</keyword>
<evidence type="ECO:0000313" key="8">
    <source>
        <dbReference type="Proteomes" id="UP000184248"/>
    </source>
</evidence>
<dbReference type="Proteomes" id="UP000184248">
    <property type="component" value="Unassembled WGS sequence"/>
</dbReference>
<dbReference type="OrthoDB" id="5816932at2"/>
<dbReference type="EMBL" id="FRAL01000001">
    <property type="protein sequence ID" value="SHJ89096.1"/>
    <property type="molecule type" value="Genomic_DNA"/>
</dbReference>
<dbReference type="AlphaFoldDB" id="A0A1M6N0H2"/>
<evidence type="ECO:0000256" key="1">
    <source>
        <dbReference type="ARBA" id="ARBA00022491"/>
    </source>
</evidence>
<dbReference type="PANTHER" id="PTHR30055">
    <property type="entry name" value="HTH-TYPE TRANSCRIPTIONAL REGULATOR RUTR"/>
    <property type="match status" value="1"/>
</dbReference>
<feature type="DNA-binding region" description="H-T-H motif" evidence="5">
    <location>
        <begin position="33"/>
        <end position="52"/>
    </location>
</feature>
<evidence type="ECO:0000256" key="3">
    <source>
        <dbReference type="ARBA" id="ARBA00023125"/>
    </source>
</evidence>
<keyword evidence="3 5" id="KW-0238">DNA-binding</keyword>
<dbReference type="SUPFAM" id="SSF46689">
    <property type="entry name" value="Homeodomain-like"/>
    <property type="match status" value="1"/>
</dbReference>
<dbReference type="InterPro" id="IPR001647">
    <property type="entry name" value="HTH_TetR"/>
</dbReference>
<evidence type="ECO:0000256" key="4">
    <source>
        <dbReference type="ARBA" id="ARBA00023163"/>
    </source>
</evidence>
<evidence type="ECO:0000259" key="6">
    <source>
        <dbReference type="PROSITE" id="PS50977"/>
    </source>
</evidence>
<name>A0A1M6N0H2_9GAMM</name>
<dbReference type="Gene3D" id="1.10.357.10">
    <property type="entry name" value="Tetracycline Repressor, domain 2"/>
    <property type="match status" value="1"/>
</dbReference>
<accession>A0A1M6N0H2</accession>
<feature type="domain" description="HTH tetR-type" evidence="6">
    <location>
        <begin position="10"/>
        <end position="70"/>
    </location>
</feature>
<dbReference type="InterPro" id="IPR050109">
    <property type="entry name" value="HTH-type_TetR-like_transc_reg"/>
</dbReference>
<evidence type="ECO:0000256" key="2">
    <source>
        <dbReference type="ARBA" id="ARBA00023015"/>
    </source>
</evidence>
<dbReference type="PRINTS" id="PR00455">
    <property type="entry name" value="HTHTETR"/>
</dbReference>
<protein>
    <submittedName>
        <fullName evidence="7">Transcriptional regulator, TetR family</fullName>
    </submittedName>
</protein>
<gene>
    <name evidence="7" type="ORF">SAMN05192556_101234</name>
</gene>
<dbReference type="GO" id="GO:0000976">
    <property type="term" value="F:transcription cis-regulatory region binding"/>
    <property type="evidence" value="ECO:0007669"/>
    <property type="project" value="TreeGrafter"/>
</dbReference>
<keyword evidence="8" id="KW-1185">Reference proteome</keyword>
<sequence length="206" mass="23639">MARRTKAEAEATREALLDAAEDVFFEKGVACTSLEQIARHAGMTRGAVYWHFRNKADLFRAMLDRVRMPFEELVAETAPSDASPLEAIRLGCQLGFRRLEQPRHRRVHVTLVHRCEFFSDIDPRAMESEMASECLDALLIYLTQARDQGLLRQDLDPEVATKLLQSTLSGLFHDWLRDTEAFSLYERGTQLVDTQLRLFERDNHSG</sequence>
<proteinExistence type="predicted"/>
<keyword evidence="1" id="KW-0678">Repressor</keyword>
<dbReference type="InterPro" id="IPR009057">
    <property type="entry name" value="Homeodomain-like_sf"/>
</dbReference>